<protein>
    <submittedName>
        <fullName evidence="2">Uncharacterized protein</fullName>
    </submittedName>
</protein>
<evidence type="ECO:0000256" key="1">
    <source>
        <dbReference type="SAM" id="MobiDB-lite"/>
    </source>
</evidence>
<feature type="compositionally biased region" description="Low complexity" evidence="1">
    <location>
        <begin position="176"/>
        <end position="186"/>
    </location>
</feature>
<feature type="compositionally biased region" description="Low complexity" evidence="1">
    <location>
        <begin position="206"/>
        <end position="217"/>
    </location>
</feature>
<evidence type="ECO:0000313" key="2">
    <source>
        <dbReference type="EMBL" id="KAA8914593.1"/>
    </source>
</evidence>
<name>A0A5J5FB55_9PEZI</name>
<feature type="region of interest" description="Disordered" evidence="1">
    <location>
        <begin position="164"/>
        <end position="236"/>
    </location>
</feature>
<reference evidence="2 3" key="1">
    <citation type="submission" date="2019-09" db="EMBL/GenBank/DDBJ databases">
        <title>Draft genome of the ectomycorrhizal ascomycete Sphaerosporella brunnea.</title>
        <authorList>
            <consortium name="DOE Joint Genome Institute"/>
            <person name="Benucci G.M."/>
            <person name="Marozzi G."/>
            <person name="Antonielli L."/>
            <person name="Sanchez S."/>
            <person name="Marco P."/>
            <person name="Wang X."/>
            <person name="Falini L.B."/>
            <person name="Barry K."/>
            <person name="Haridas S."/>
            <person name="Lipzen A."/>
            <person name="Labutti K."/>
            <person name="Grigoriev I.V."/>
            <person name="Murat C."/>
            <person name="Martin F."/>
            <person name="Albertini E."/>
            <person name="Donnini D."/>
            <person name="Bonito G."/>
        </authorList>
    </citation>
    <scope>NUCLEOTIDE SEQUENCE [LARGE SCALE GENOMIC DNA]</scope>
    <source>
        <strain evidence="2 3">Sb_GMNB300</strain>
    </source>
</reference>
<keyword evidence="3" id="KW-1185">Reference proteome</keyword>
<dbReference type="InParanoid" id="A0A5J5FB55"/>
<comment type="caution">
    <text evidence="2">The sequence shown here is derived from an EMBL/GenBank/DDBJ whole genome shotgun (WGS) entry which is preliminary data.</text>
</comment>
<feature type="compositionally biased region" description="Basic and acidic residues" evidence="1">
    <location>
        <begin position="188"/>
        <end position="199"/>
    </location>
</feature>
<dbReference type="AlphaFoldDB" id="A0A5J5FB55"/>
<proteinExistence type="predicted"/>
<dbReference type="OrthoDB" id="10541670at2759"/>
<dbReference type="Proteomes" id="UP000326924">
    <property type="component" value="Unassembled WGS sequence"/>
</dbReference>
<gene>
    <name evidence="2" type="ORF">FN846DRAFT_476527</name>
</gene>
<evidence type="ECO:0000313" key="3">
    <source>
        <dbReference type="Proteomes" id="UP000326924"/>
    </source>
</evidence>
<sequence length="296" mass="32833">MLQSPLHPEHQLAFHFENNNWHLARSRMNARDTQRRSPIATYISPPATSLAEASAAHHSYEPMIPRSYTHPPSAMSNAASDGVEFQPWMFQLFPDPYSDTPVYPAPVSDQHMQGADASLVYGQASPPSSRPLSTQYEECLHSGDAHRADEAFYQAYDGARALQEVERDPKSAARLSPFSDFDSSSSECDPRDWASHSDYSRSPQLGSHSRGSTTRSSPTIGGYSPVLTTGAIPNQRSNVNPAGDTHLVAQFPGPTRTKTRKVRRKLEPREREQVHQLRKIGACTKCWGLKMKVSAC</sequence>
<organism evidence="2 3">
    <name type="scientific">Sphaerosporella brunnea</name>
    <dbReference type="NCBI Taxonomy" id="1250544"/>
    <lineage>
        <taxon>Eukaryota</taxon>
        <taxon>Fungi</taxon>
        <taxon>Dikarya</taxon>
        <taxon>Ascomycota</taxon>
        <taxon>Pezizomycotina</taxon>
        <taxon>Pezizomycetes</taxon>
        <taxon>Pezizales</taxon>
        <taxon>Pyronemataceae</taxon>
        <taxon>Sphaerosporella</taxon>
    </lineage>
</organism>
<accession>A0A5J5FB55</accession>
<dbReference type="EMBL" id="VXIS01000004">
    <property type="protein sequence ID" value="KAA8914593.1"/>
    <property type="molecule type" value="Genomic_DNA"/>
</dbReference>